<reference evidence="3" key="1">
    <citation type="journal article" date="2019" name="Int. J. Syst. Evol. Microbiol.">
        <title>The Global Catalogue of Microorganisms (GCM) 10K type strain sequencing project: providing services to taxonomists for standard genome sequencing and annotation.</title>
        <authorList>
            <consortium name="The Broad Institute Genomics Platform"/>
            <consortium name="The Broad Institute Genome Sequencing Center for Infectious Disease"/>
            <person name="Wu L."/>
            <person name="Ma J."/>
        </authorList>
    </citation>
    <scope>NUCLEOTIDE SEQUENCE [LARGE SCALE GENOMIC DNA]</scope>
    <source>
        <strain evidence="3">KCTC 52607</strain>
    </source>
</reference>
<evidence type="ECO:0000256" key="1">
    <source>
        <dbReference type="SAM" id="SignalP"/>
    </source>
</evidence>
<comment type="caution">
    <text evidence="2">The sequence shown here is derived from an EMBL/GenBank/DDBJ whole genome shotgun (WGS) entry which is preliminary data.</text>
</comment>
<dbReference type="RefSeq" id="WP_336926194.1">
    <property type="nucleotide sequence ID" value="NZ_JBANRO010000006.1"/>
</dbReference>
<feature type="signal peptide" evidence="1">
    <location>
        <begin position="1"/>
        <end position="23"/>
    </location>
</feature>
<accession>A0ABV7E615</accession>
<name>A0ABV7E615_9SPHN</name>
<feature type="chain" id="PRO_5045691147" description="TrbI/VirB10 family protein" evidence="1">
    <location>
        <begin position="24"/>
        <end position="204"/>
    </location>
</feature>
<protein>
    <recommendedName>
        <fullName evidence="4">TrbI/VirB10 family protein</fullName>
    </recommendedName>
</protein>
<gene>
    <name evidence="2" type="ORF">ACFODU_06240</name>
</gene>
<evidence type="ECO:0008006" key="4">
    <source>
        <dbReference type="Google" id="ProtNLM"/>
    </source>
</evidence>
<keyword evidence="3" id="KW-1185">Reference proteome</keyword>
<proteinExistence type="predicted"/>
<sequence>MKFRSAFAFSTSALFAFAVHANAQDADGIQAAPVTLQAVEAPPAPAARLPANTEILLRMNQEVTTRGDSWSEGDSFAMSVVHPVMLGGYVVIPAGTRAVGRITYLTNRGAFGKSGKMDIELQYLELGGQRVNLDGTYRQEGEGNTLATVGGVVVAGVFAGFITGKSAVIPQGRELMATLEQDVPVSLPPGVVLSSSTTPVMLRR</sequence>
<keyword evidence="1" id="KW-0732">Signal</keyword>
<dbReference type="Proteomes" id="UP001595456">
    <property type="component" value="Unassembled WGS sequence"/>
</dbReference>
<evidence type="ECO:0000313" key="3">
    <source>
        <dbReference type="Proteomes" id="UP001595456"/>
    </source>
</evidence>
<organism evidence="2 3">
    <name type="scientific">Alteraurantiacibacter palmitatis</name>
    <dbReference type="NCBI Taxonomy" id="2054628"/>
    <lineage>
        <taxon>Bacteria</taxon>
        <taxon>Pseudomonadati</taxon>
        <taxon>Pseudomonadota</taxon>
        <taxon>Alphaproteobacteria</taxon>
        <taxon>Sphingomonadales</taxon>
        <taxon>Erythrobacteraceae</taxon>
        <taxon>Alteraurantiacibacter</taxon>
    </lineage>
</organism>
<dbReference type="EMBL" id="JBHRST010000008">
    <property type="protein sequence ID" value="MFC3097401.1"/>
    <property type="molecule type" value="Genomic_DNA"/>
</dbReference>
<evidence type="ECO:0000313" key="2">
    <source>
        <dbReference type="EMBL" id="MFC3097401.1"/>
    </source>
</evidence>